<protein>
    <submittedName>
        <fullName evidence="2">Uncharacterized protein</fullName>
    </submittedName>
</protein>
<dbReference type="EMBL" id="CP092622">
    <property type="protein sequence ID" value="UMM25277.1"/>
    <property type="molecule type" value="Genomic_DNA"/>
</dbReference>
<name>A0AAE9JDU3_CAEBR</name>
<evidence type="ECO:0000256" key="1">
    <source>
        <dbReference type="SAM" id="MobiDB-lite"/>
    </source>
</evidence>
<proteinExistence type="predicted"/>
<keyword evidence="3" id="KW-1185">Reference proteome</keyword>
<organism evidence="2 3">
    <name type="scientific">Caenorhabditis briggsae</name>
    <dbReference type="NCBI Taxonomy" id="6238"/>
    <lineage>
        <taxon>Eukaryota</taxon>
        <taxon>Metazoa</taxon>
        <taxon>Ecdysozoa</taxon>
        <taxon>Nematoda</taxon>
        <taxon>Chromadorea</taxon>
        <taxon>Rhabditida</taxon>
        <taxon>Rhabditina</taxon>
        <taxon>Rhabditomorpha</taxon>
        <taxon>Rhabditoidea</taxon>
        <taxon>Rhabditidae</taxon>
        <taxon>Peloderinae</taxon>
        <taxon>Caenorhabditis</taxon>
    </lineage>
</organism>
<dbReference type="Proteomes" id="UP000829354">
    <property type="component" value="Chromosome III"/>
</dbReference>
<gene>
    <name evidence="2" type="ORF">L5515_005167</name>
</gene>
<reference evidence="2 3" key="1">
    <citation type="submission" date="2022-04" db="EMBL/GenBank/DDBJ databases">
        <title>Chromosome-level reference genomes for two strains of Caenorhabditis briggsae: an improved platform for comparative genomics.</title>
        <authorList>
            <person name="Stevens L."/>
            <person name="Andersen E."/>
        </authorList>
    </citation>
    <scope>NUCLEOTIDE SEQUENCE [LARGE SCALE GENOMIC DNA]</scope>
    <source>
        <strain evidence="2">VX34</strain>
        <tissue evidence="2">Whole-organism</tissue>
    </source>
</reference>
<sequence length="508" mass="56950">MVETTTPPAFQAPEGAKLLEHIVVQEPVQHGQLADQMAKDAEQIVVGPTAAELETQAILQDPAWAQIQAQWQAQTRIQAAAEARVILEGQYGMGQMSAGPVSMQVHALEAGNIPVQGSVPIQALATAIAPSHIQVPALPAEARIMPVLDLQAPIQAYQTLPMGHGPPPKVAHNKRSAPETATNGNWAQIKRSGPRTKPEPKPTTLSTHDQFRAHSNYANLPPQIVPLPAHPQYQSQAHAQAQVHLQAQAQAHAQAQVHLQAQAQAHMQAQEAARQAQMTPDSLEKFQQFEQWNANKAAELQKLLIPGAEDIPTISHMLRLKDEAINCIILHYRGGKGMKDKVPLFYSYAIFYIYRVVIARKWMPVYLSNLSIIANERLRQEFPEPMAIPTFPTLDEIVRDIEQLELGHPLLTRHMKAERAYHDLEMIIGETYNYLLLHQERFKLPPNALFFLNRFCIVYNTFGYNLKDTYQTTIIERLQRNLPQVPDKFFKNLSNSIRVTMESMLPIP</sequence>
<evidence type="ECO:0000313" key="2">
    <source>
        <dbReference type="EMBL" id="UMM25277.1"/>
    </source>
</evidence>
<evidence type="ECO:0000313" key="3">
    <source>
        <dbReference type="Proteomes" id="UP000829354"/>
    </source>
</evidence>
<dbReference type="AlphaFoldDB" id="A0AAE9JDU3"/>
<accession>A0AAE9JDU3</accession>
<feature type="region of interest" description="Disordered" evidence="1">
    <location>
        <begin position="168"/>
        <end position="207"/>
    </location>
</feature>